<keyword evidence="3" id="KW-1185">Reference proteome</keyword>
<organism evidence="2 3">
    <name type="scientific">Phtheirospermum japonicum</name>
    <dbReference type="NCBI Taxonomy" id="374723"/>
    <lineage>
        <taxon>Eukaryota</taxon>
        <taxon>Viridiplantae</taxon>
        <taxon>Streptophyta</taxon>
        <taxon>Embryophyta</taxon>
        <taxon>Tracheophyta</taxon>
        <taxon>Spermatophyta</taxon>
        <taxon>Magnoliopsida</taxon>
        <taxon>eudicotyledons</taxon>
        <taxon>Gunneridae</taxon>
        <taxon>Pentapetalae</taxon>
        <taxon>asterids</taxon>
        <taxon>lamiids</taxon>
        <taxon>Lamiales</taxon>
        <taxon>Orobanchaceae</taxon>
        <taxon>Orobanchaceae incertae sedis</taxon>
        <taxon>Phtheirospermum</taxon>
    </lineage>
</organism>
<gene>
    <name evidence="2" type="ORF">PHJA_002931400</name>
</gene>
<feature type="region of interest" description="Disordered" evidence="1">
    <location>
        <begin position="1"/>
        <end position="38"/>
    </location>
</feature>
<evidence type="ECO:0000313" key="3">
    <source>
        <dbReference type="Proteomes" id="UP000653305"/>
    </source>
</evidence>
<evidence type="ECO:0000313" key="2">
    <source>
        <dbReference type="EMBL" id="GFQ07874.1"/>
    </source>
</evidence>
<name>A0A830DJY9_9LAMI</name>
<dbReference type="EMBL" id="BMAC01002057">
    <property type="protein sequence ID" value="GFQ07874.1"/>
    <property type="molecule type" value="Genomic_DNA"/>
</dbReference>
<dbReference type="Proteomes" id="UP000653305">
    <property type="component" value="Unassembled WGS sequence"/>
</dbReference>
<accession>A0A830DJY9</accession>
<evidence type="ECO:0000256" key="1">
    <source>
        <dbReference type="SAM" id="MobiDB-lite"/>
    </source>
</evidence>
<reference evidence="2" key="1">
    <citation type="submission" date="2020-07" db="EMBL/GenBank/DDBJ databases">
        <title>Ethylene signaling mediates host invasion by parasitic plants.</title>
        <authorList>
            <person name="Yoshida S."/>
        </authorList>
    </citation>
    <scope>NUCLEOTIDE SEQUENCE</scope>
    <source>
        <strain evidence="2">Okayama</strain>
    </source>
</reference>
<protein>
    <submittedName>
        <fullName evidence="2">Uncharacterized protein</fullName>
    </submittedName>
</protein>
<sequence>MGRRKLDEGFGGGEGCSSALPDVNGGGRGQVRLTPPPSPLENVIPIPTPAGILVTLAPTPTSNTQSPAPVRIPAGRTLSQSPYPPLQNPAISYPFPSPSPLGRGRVGPHFNRRRRFKLFFSFSNSLWDVSGNESLYRGPGAPYKTAQTLILTRRRHYFHQWTKSEFFWASLLLTNGFSKFAIESQDGTRSRMSQRSSHLKSRTIHEFVKA</sequence>
<proteinExistence type="predicted"/>
<dbReference type="AlphaFoldDB" id="A0A830DJY9"/>
<comment type="caution">
    <text evidence="2">The sequence shown here is derived from an EMBL/GenBank/DDBJ whole genome shotgun (WGS) entry which is preliminary data.</text>
</comment>